<accession>A0A448X5D2</accession>
<name>A0A448X5D2_9PLAT</name>
<gene>
    <name evidence="3" type="ORF">PXEA_LOCUS21877</name>
</gene>
<keyword evidence="2" id="KW-1133">Transmembrane helix</keyword>
<keyword evidence="2" id="KW-0472">Membrane</keyword>
<reference evidence="3" key="1">
    <citation type="submission" date="2018-11" db="EMBL/GenBank/DDBJ databases">
        <authorList>
            <consortium name="Pathogen Informatics"/>
        </authorList>
    </citation>
    <scope>NUCLEOTIDE SEQUENCE</scope>
</reference>
<evidence type="ECO:0000256" key="2">
    <source>
        <dbReference type="SAM" id="Phobius"/>
    </source>
</evidence>
<dbReference type="Proteomes" id="UP000784294">
    <property type="component" value="Unassembled WGS sequence"/>
</dbReference>
<feature type="coiled-coil region" evidence="1">
    <location>
        <begin position="92"/>
        <end position="119"/>
    </location>
</feature>
<feature type="transmembrane region" description="Helical" evidence="2">
    <location>
        <begin position="193"/>
        <end position="215"/>
    </location>
</feature>
<keyword evidence="1" id="KW-0175">Coiled coil</keyword>
<evidence type="ECO:0000313" key="4">
    <source>
        <dbReference type="Proteomes" id="UP000784294"/>
    </source>
</evidence>
<dbReference type="AlphaFoldDB" id="A0A448X5D2"/>
<organism evidence="3 4">
    <name type="scientific">Protopolystoma xenopodis</name>
    <dbReference type="NCBI Taxonomy" id="117903"/>
    <lineage>
        <taxon>Eukaryota</taxon>
        <taxon>Metazoa</taxon>
        <taxon>Spiralia</taxon>
        <taxon>Lophotrochozoa</taxon>
        <taxon>Platyhelminthes</taxon>
        <taxon>Monogenea</taxon>
        <taxon>Polyopisthocotylea</taxon>
        <taxon>Polystomatidea</taxon>
        <taxon>Polystomatidae</taxon>
        <taxon>Protopolystoma</taxon>
    </lineage>
</organism>
<protein>
    <submittedName>
        <fullName evidence="3">Uncharacterized protein</fullName>
    </submittedName>
</protein>
<evidence type="ECO:0000313" key="3">
    <source>
        <dbReference type="EMBL" id="VEL28437.1"/>
    </source>
</evidence>
<sequence length="216" mass="24447">MLHVHEKTHKCHFFIAKLRREESRLRDCLARLEAVSEAQERDRCELGRQAAASQSAESRLSEERAGLRVDRQRLRDDLTQCQAELAVVGTEARRLADTLAQSEASRMRAEAEVEAAGRDRLELAEAMGTAERAKASLAEELAVVRRDAERHSVLAARLAGEKETLARQKAELMVQVRPVALFSHFHLSRAGRLTFSFSLYFYLYLPFLILSSLQIT</sequence>
<evidence type="ECO:0000256" key="1">
    <source>
        <dbReference type="SAM" id="Coils"/>
    </source>
</evidence>
<dbReference type="EMBL" id="CAAALY010095090">
    <property type="protein sequence ID" value="VEL28437.1"/>
    <property type="molecule type" value="Genomic_DNA"/>
</dbReference>
<keyword evidence="2" id="KW-0812">Transmembrane</keyword>
<proteinExistence type="predicted"/>
<keyword evidence="4" id="KW-1185">Reference proteome</keyword>
<comment type="caution">
    <text evidence="3">The sequence shown here is derived from an EMBL/GenBank/DDBJ whole genome shotgun (WGS) entry which is preliminary data.</text>
</comment>